<dbReference type="PRINTS" id="PR00038">
    <property type="entry name" value="HTHLUXR"/>
</dbReference>
<comment type="caution">
    <text evidence="2">The sequence shown here is derived from an EMBL/GenBank/DDBJ whole genome shotgun (WGS) entry which is preliminary data.</text>
</comment>
<organism evidence="2 3">
    <name type="scientific">Sediminihaliea albiluteola</name>
    <dbReference type="NCBI Taxonomy" id="2758564"/>
    <lineage>
        <taxon>Bacteria</taxon>
        <taxon>Pseudomonadati</taxon>
        <taxon>Pseudomonadota</taxon>
        <taxon>Gammaproteobacteria</taxon>
        <taxon>Cellvibrionales</taxon>
        <taxon>Halieaceae</taxon>
        <taxon>Sediminihaliea</taxon>
    </lineage>
</organism>
<dbReference type="EMBL" id="JACFXU010000014">
    <property type="protein sequence ID" value="MBA6413669.1"/>
    <property type="molecule type" value="Genomic_DNA"/>
</dbReference>
<name>A0A7W2TXK8_9GAMM</name>
<accession>A0A7W2TXK8</accession>
<sequence length="376" mass="42536">MVLDSAVNALISRIYDDVREERPWIASLESLRALIPCHTMAIEAVDETADQATYYFAAGRRVHASDIGVWEEASQVRNEPIPFEPSKLVVFNDWRQECPTPGFLQLLEKYDVLRSMSVGIMQSEDMVRYSLHSGRSIQGSSYSKEEQELFLLVAQHFARAIQMRLDLNRARTSDWIQTDAMERLSVGGLVIDARGRILFTNDTALRLLQDQHGLIVRNGHLRALDSLAENELLECISSLLDNSCDPEPVRALTIERPENRGSLYVVLRKQRARESISDRWQDVIQVYIHDPELSYCENFTIFQQLFKLTRSEAAIAAAIARGDSAEDIEKSLNITHNTVRAHLRAIFSKTNVGSRAELVRVLNNCAGPLANLRVVS</sequence>
<protein>
    <submittedName>
        <fullName evidence="2">Helix-turn-helix transcriptional regulator</fullName>
    </submittedName>
</protein>
<dbReference type="SUPFAM" id="SSF55781">
    <property type="entry name" value="GAF domain-like"/>
    <property type="match status" value="1"/>
</dbReference>
<dbReference type="InterPro" id="IPR036388">
    <property type="entry name" value="WH-like_DNA-bd_sf"/>
</dbReference>
<dbReference type="Gene3D" id="1.10.10.10">
    <property type="entry name" value="Winged helix-like DNA-binding domain superfamily/Winged helix DNA-binding domain"/>
    <property type="match status" value="1"/>
</dbReference>
<reference evidence="2 3" key="1">
    <citation type="submission" date="2020-07" db="EMBL/GenBank/DDBJ databases">
        <title>Halieaceae bacterium, F7430, whole genome shotgun sequencing project.</title>
        <authorList>
            <person name="Jiang S."/>
            <person name="Liu Z.W."/>
            <person name="Du Z.J."/>
        </authorList>
    </citation>
    <scope>NUCLEOTIDE SEQUENCE [LARGE SCALE GENOMIC DNA]</scope>
    <source>
        <strain evidence="2 3">F7430</strain>
    </source>
</reference>
<dbReference type="SUPFAM" id="SSF46894">
    <property type="entry name" value="C-terminal effector domain of the bipartite response regulators"/>
    <property type="match status" value="1"/>
</dbReference>
<dbReference type="InterPro" id="IPR016032">
    <property type="entry name" value="Sig_transdc_resp-reg_C-effctor"/>
</dbReference>
<dbReference type="InterPro" id="IPR000792">
    <property type="entry name" value="Tscrpt_reg_LuxR_C"/>
</dbReference>
<evidence type="ECO:0000313" key="3">
    <source>
        <dbReference type="Proteomes" id="UP000539350"/>
    </source>
</evidence>
<gene>
    <name evidence="2" type="ORF">H2508_11165</name>
</gene>
<dbReference type="AlphaFoldDB" id="A0A7W2TXK8"/>
<dbReference type="PROSITE" id="PS50043">
    <property type="entry name" value="HTH_LUXR_2"/>
    <property type="match status" value="1"/>
</dbReference>
<proteinExistence type="predicted"/>
<evidence type="ECO:0000313" key="2">
    <source>
        <dbReference type="EMBL" id="MBA6413669.1"/>
    </source>
</evidence>
<dbReference type="SMART" id="SM00421">
    <property type="entry name" value="HTH_LUXR"/>
    <property type="match status" value="1"/>
</dbReference>
<keyword evidence="3" id="KW-1185">Reference proteome</keyword>
<dbReference type="GO" id="GO:0003677">
    <property type="term" value="F:DNA binding"/>
    <property type="evidence" value="ECO:0007669"/>
    <property type="project" value="InterPro"/>
</dbReference>
<dbReference type="Pfam" id="PF00196">
    <property type="entry name" value="GerE"/>
    <property type="match status" value="1"/>
</dbReference>
<feature type="domain" description="HTH luxR-type" evidence="1">
    <location>
        <begin position="301"/>
        <end position="366"/>
    </location>
</feature>
<dbReference type="GO" id="GO:0006355">
    <property type="term" value="P:regulation of DNA-templated transcription"/>
    <property type="evidence" value="ECO:0007669"/>
    <property type="project" value="InterPro"/>
</dbReference>
<evidence type="ECO:0000259" key="1">
    <source>
        <dbReference type="PROSITE" id="PS50043"/>
    </source>
</evidence>
<dbReference type="Proteomes" id="UP000539350">
    <property type="component" value="Unassembled WGS sequence"/>
</dbReference>
<dbReference type="RefSeq" id="WP_182173306.1">
    <property type="nucleotide sequence ID" value="NZ_JACFXU010000014.1"/>
</dbReference>
<dbReference type="CDD" id="cd06170">
    <property type="entry name" value="LuxR_C_like"/>
    <property type="match status" value="1"/>
</dbReference>